<evidence type="ECO:0000256" key="7">
    <source>
        <dbReference type="PIRSR" id="PIRSR602401-1"/>
    </source>
</evidence>
<evidence type="ECO:0000313" key="10">
    <source>
        <dbReference type="Proteomes" id="UP000422569"/>
    </source>
</evidence>
<evidence type="ECO:0000313" key="9">
    <source>
        <dbReference type="EMBL" id="QGM97122.1"/>
    </source>
</evidence>
<keyword evidence="10" id="KW-1185">Reference proteome</keyword>
<protein>
    <submittedName>
        <fullName evidence="9">Cytochrome P450</fullName>
    </submittedName>
</protein>
<feature type="binding site" description="axial binding residue" evidence="7">
    <location>
        <position position="401"/>
    </location>
    <ligand>
        <name>heme</name>
        <dbReference type="ChEBI" id="CHEBI:30413"/>
    </ligand>
    <ligandPart>
        <name>Fe</name>
        <dbReference type="ChEBI" id="CHEBI:18248"/>
    </ligandPart>
</feature>
<evidence type="ECO:0000256" key="6">
    <source>
        <dbReference type="ARBA" id="ARBA00023033"/>
    </source>
</evidence>
<dbReference type="PANTHER" id="PTHR24291:SF50">
    <property type="entry name" value="BIFUNCTIONAL ALBAFLAVENONE MONOOXYGENASE_TERPENE SYNTHASE"/>
    <property type="match status" value="1"/>
</dbReference>
<reference evidence="9 10" key="1">
    <citation type="submission" date="2019-09" db="EMBL/GenBank/DDBJ databases">
        <title>Isolation and complete genome sequencing of Methylocystis species.</title>
        <authorList>
            <person name="Rumah B.L."/>
            <person name="Stead C.E."/>
            <person name="Stevens B.C."/>
            <person name="Minton N.P."/>
            <person name="Grosse-Honebrink A."/>
            <person name="Zhang Y."/>
        </authorList>
    </citation>
    <scope>NUCLEOTIDE SEQUENCE [LARGE SCALE GENOMIC DNA]</scope>
    <source>
        <strain evidence="9 10">BRCS2</strain>
    </source>
</reference>
<dbReference type="InterPro" id="IPR017972">
    <property type="entry name" value="Cyt_P450_CS"/>
</dbReference>
<dbReference type="PRINTS" id="PR00385">
    <property type="entry name" value="P450"/>
</dbReference>
<keyword evidence="4 8" id="KW-0560">Oxidoreductase</keyword>
<dbReference type="InterPro" id="IPR050196">
    <property type="entry name" value="Cytochrome_P450_Monoox"/>
</dbReference>
<comment type="similarity">
    <text evidence="1 8">Belongs to the cytochrome P450 family.</text>
</comment>
<dbReference type="InterPro" id="IPR002401">
    <property type="entry name" value="Cyt_P450_E_grp-I"/>
</dbReference>
<keyword evidence="5 7" id="KW-0408">Iron</keyword>
<dbReference type="PROSITE" id="PS00086">
    <property type="entry name" value="CYTOCHROME_P450"/>
    <property type="match status" value="1"/>
</dbReference>
<dbReference type="AlphaFoldDB" id="A0A6B8M4R8"/>
<evidence type="ECO:0000256" key="8">
    <source>
        <dbReference type="RuleBase" id="RU000461"/>
    </source>
</evidence>
<keyword evidence="2 7" id="KW-0349">Heme</keyword>
<evidence type="ECO:0000256" key="3">
    <source>
        <dbReference type="ARBA" id="ARBA00022723"/>
    </source>
</evidence>
<dbReference type="Proteomes" id="UP000422569">
    <property type="component" value="Chromosome"/>
</dbReference>
<dbReference type="SUPFAM" id="SSF48264">
    <property type="entry name" value="Cytochrome P450"/>
    <property type="match status" value="1"/>
</dbReference>
<dbReference type="GO" id="GO:0005506">
    <property type="term" value="F:iron ion binding"/>
    <property type="evidence" value="ECO:0007669"/>
    <property type="project" value="InterPro"/>
</dbReference>
<dbReference type="PANTHER" id="PTHR24291">
    <property type="entry name" value="CYTOCHROME P450 FAMILY 4"/>
    <property type="match status" value="1"/>
</dbReference>
<dbReference type="RefSeq" id="WP_016921937.1">
    <property type="nucleotide sequence ID" value="NZ_CP044331.1"/>
</dbReference>
<dbReference type="Gene3D" id="1.10.630.10">
    <property type="entry name" value="Cytochrome P450"/>
    <property type="match status" value="1"/>
</dbReference>
<organism evidence="9 10">
    <name type="scientific">Methylocystis parvus</name>
    <dbReference type="NCBI Taxonomy" id="134"/>
    <lineage>
        <taxon>Bacteria</taxon>
        <taxon>Pseudomonadati</taxon>
        <taxon>Pseudomonadota</taxon>
        <taxon>Alphaproteobacteria</taxon>
        <taxon>Hyphomicrobiales</taxon>
        <taxon>Methylocystaceae</taxon>
        <taxon>Methylocystis</taxon>
    </lineage>
</organism>
<gene>
    <name evidence="9" type="ORF">F7D14_06280</name>
</gene>
<evidence type="ECO:0000256" key="5">
    <source>
        <dbReference type="ARBA" id="ARBA00023004"/>
    </source>
</evidence>
<dbReference type="PRINTS" id="PR00463">
    <property type="entry name" value="EP450I"/>
</dbReference>
<dbReference type="InterPro" id="IPR001128">
    <property type="entry name" value="Cyt_P450"/>
</dbReference>
<proteinExistence type="inferred from homology"/>
<accession>A0A6B8M4R8</accession>
<sequence>MFHDPDFTPVRTNEQPTFRSALRNFLENWPPAAYREDFWSLSGIWPIIPKTVYLSDPELIEEMLIARPEAFGRDKLTTAALSANIADDALFFSEGAEWRWQRRALAPAFRHENLLALVPIFAKCAKAQCAAWRQLPRNTAVDVTQPMSEVTFSIIEHALLGATGTFDRARYLSAMLTGFKGMGWQRFYALLGLPKWLPFPGSREIDRKLRYLYAETARLVAERRLAGHAHAPAILDLLLSAKDPETGRMLTDGELISNLYGLMVAGHETSAVALAWSLWLLAKDQASQERLRNEVRDVVGESDIDRNAVENLPFARQVIQEAMRLFPPVAALGRQPREDTTLGPYKVLKKEPIYVAIWALHRHEKLWDEPNAFDPDRFAPEKAKGRHRCAYMPFGAGPRICIGMSFAMLEMTTILAALIRDFRFTPVPGPRIELSPDFTLRPKGGLPLFVEAIKPTAN</sequence>
<name>A0A6B8M4R8_9HYPH</name>
<dbReference type="KEGG" id="mpar:F7D14_06280"/>
<evidence type="ECO:0000256" key="2">
    <source>
        <dbReference type="ARBA" id="ARBA00022617"/>
    </source>
</evidence>
<dbReference type="Pfam" id="PF00067">
    <property type="entry name" value="p450"/>
    <property type="match status" value="1"/>
</dbReference>
<dbReference type="GO" id="GO:0004497">
    <property type="term" value="F:monooxygenase activity"/>
    <property type="evidence" value="ECO:0007669"/>
    <property type="project" value="UniProtKB-KW"/>
</dbReference>
<comment type="cofactor">
    <cofactor evidence="7">
        <name>heme</name>
        <dbReference type="ChEBI" id="CHEBI:30413"/>
    </cofactor>
</comment>
<dbReference type="GO" id="GO:0020037">
    <property type="term" value="F:heme binding"/>
    <property type="evidence" value="ECO:0007669"/>
    <property type="project" value="InterPro"/>
</dbReference>
<dbReference type="GO" id="GO:0016705">
    <property type="term" value="F:oxidoreductase activity, acting on paired donors, with incorporation or reduction of molecular oxygen"/>
    <property type="evidence" value="ECO:0007669"/>
    <property type="project" value="InterPro"/>
</dbReference>
<keyword evidence="3 7" id="KW-0479">Metal-binding</keyword>
<dbReference type="EMBL" id="CP044331">
    <property type="protein sequence ID" value="QGM97122.1"/>
    <property type="molecule type" value="Genomic_DNA"/>
</dbReference>
<evidence type="ECO:0000256" key="4">
    <source>
        <dbReference type="ARBA" id="ARBA00023002"/>
    </source>
</evidence>
<evidence type="ECO:0000256" key="1">
    <source>
        <dbReference type="ARBA" id="ARBA00010617"/>
    </source>
</evidence>
<keyword evidence="6 8" id="KW-0503">Monooxygenase</keyword>
<dbReference type="InterPro" id="IPR036396">
    <property type="entry name" value="Cyt_P450_sf"/>
</dbReference>